<dbReference type="Proteomes" id="UP001337655">
    <property type="component" value="Unassembled WGS sequence"/>
</dbReference>
<evidence type="ECO:0000259" key="4">
    <source>
        <dbReference type="SMART" id="SM00829"/>
    </source>
</evidence>
<dbReference type="InterPro" id="IPR036291">
    <property type="entry name" value="NAD(P)-bd_dom_sf"/>
</dbReference>
<evidence type="ECO:0000256" key="2">
    <source>
        <dbReference type="ARBA" id="ARBA00011245"/>
    </source>
</evidence>
<dbReference type="GeneID" id="89922245"/>
<keyword evidence="3" id="KW-0560">Oxidoreductase</keyword>
<dbReference type="RefSeq" id="XP_064664394.1">
    <property type="nucleotide sequence ID" value="XM_064798160.1"/>
</dbReference>
<reference evidence="5 6" key="1">
    <citation type="submission" date="2023-08" db="EMBL/GenBank/DDBJ databases">
        <title>Black Yeasts Isolated from many extreme environments.</title>
        <authorList>
            <person name="Coleine C."/>
            <person name="Stajich J.E."/>
            <person name="Selbmann L."/>
        </authorList>
    </citation>
    <scope>NUCLEOTIDE SEQUENCE [LARGE SCALE GENOMIC DNA]</scope>
    <source>
        <strain evidence="5 6">CCFEE 5935</strain>
    </source>
</reference>
<feature type="domain" description="Enoyl reductase (ER)" evidence="4">
    <location>
        <begin position="14"/>
        <end position="287"/>
    </location>
</feature>
<dbReference type="Gene3D" id="3.90.180.10">
    <property type="entry name" value="Medium-chain alcohol dehydrogenases, catalytic domain"/>
    <property type="match status" value="1"/>
</dbReference>
<dbReference type="PANTHER" id="PTHR45348:SF2">
    <property type="entry name" value="ZINC-TYPE ALCOHOL DEHYDROGENASE-LIKE PROTEIN C2E1P3.01"/>
    <property type="match status" value="1"/>
</dbReference>
<organism evidence="5 6">
    <name type="scientific">Saxophila tyrrhenica</name>
    <dbReference type="NCBI Taxonomy" id="1690608"/>
    <lineage>
        <taxon>Eukaryota</taxon>
        <taxon>Fungi</taxon>
        <taxon>Dikarya</taxon>
        <taxon>Ascomycota</taxon>
        <taxon>Pezizomycotina</taxon>
        <taxon>Dothideomycetes</taxon>
        <taxon>Dothideomycetidae</taxon>
        <taxon>Mycosphaerellales</taxon>
        <taxon>Extremaceae</taxon>
        <taxon>Saxophila</taxon>
    </lineage>
</organism>
<dbReference type="InterPro" id="IPR013154">
    <property type="entry name" value="ADH-like_N"/>
</dbReference>
<name>A0AAV9PPL5_9PEZI</name>
<comment type="similarity">
    <text evidence="1">Belongs to the zinc-containing alcohol dehydrogenase family.</text>
</comment>
<dbReference type="AlphaFoldDB" id="A0AAV9PPL5"/>
<dbReference type="EMBL" id="JAVRRT010000001">
    <property type="protein sequence ID" value="KAK5175756.1"/>
    <property type="molecule type" value="Genomic_DNA"/>
</dbReference>
<dbReference type="GO" id="GO:0016651">
    <property type="term" value="F:oxidoreductase activity, acting on NAD(P)H"/>
    <property type="evidence" value="ECO:0007669"/>
    <property type="project" value="InterPro"/>
</dbReference>
<gene>
    <name evidence="5" type="ORF">LTR77_000896</name>
</gene>
<proteinExistence type="inferred from homology"/>
<evidence type="ECO:0000256" key="1">
    <source>
        <dbReference type="ARBA" id="ARBA00008072"/>
    </source>
</evidence>
<evidence type="ECO:0000256" key="3">
    <source>
        <dbReference type="ARBA" id="ARBA00023002"/>
    </source>
</evidence>
<dbReference type="PANTHER" id="PTHR45348">
    <property type="entry name" value="HYPOTHETICAL OXIDOREDUCTASE (EUROFUNG)"/>
    <property type="match status" value="1"/>
</dbReference>
<dbReference type="CDD" id="cd08249">
    <property type="entry name" value="enoyl_reductase_like"/>
    <property type="match status" value="1"/>
</dbReference>
<dbReference type="InterPro" id="IPR020843">
    <property type="entry name" value="ER"/>
</dbReference>
<protein>
    <recommendedName>
        <fullName evidence="4">Enoyl reductase (ER) domain-containing protein</fullName>
    </recommendedName>
</protein>
<dbReference type="Gene3D" id="3.40.50.720">
    <property type="entry name" value="NAD(P)-binding Rossmann-like Domain"/>
    <property type="match status" value="1"/>
</dbReference>
<dbReference type="SUPFAM" id="SSF51735">
    <property type="entry name" value="NAD(P)-binding Rossmann-fold domains"/>
    <property type="match status" value="1"/>
</dbReference>
<comment type="subunit">
    <text evidence="2">Monomer.</text>
</comment>
<dbReference type="SUPFAM" id="SSF50129">
    <property type="entry name" value="GroES-like"/>
    <property type="match status" value="1"/>
</dbReference>
<sequence length="340" mass="35972">MPSINRAAWLHVKGEKLQVGDAAMPEPGEGEVVIRNKAIAINPVSNKIQDIGIIVQQWPTILDYDVSGEVHAVGPGVENVQQGDRVVAFVFGPYGGDPRFGAYQLYSVARAEKTKKLPDDVTLTDASVLPVGFNTAIVGLCGPPGQGLGLPLPSLSPEPSGKTLVIWGASSAVGLQSLQVARAAGVTTIAIASPHNFDLCRSCGAAELFDYHQASVVDDVVKAVKASNGEFAGVLDCISLPEDSYKFCIPILEALGGGLLGVLDPQARLEVSENIKVVKIMGMNEMTDAVWDEYLIPALREGKHRCLPEPLLAGEGLESLQKGMDILKKGVSAKKMVVTL</sequence>
<evidence type="ECO:0000313" key="6">
    <source>
        <dbReference type="Proteomes" id="UP001337655"/>
    </source>
</evidence>
<evidence type="ECO:0000313" key="5">
    <source>
        <dbReference type="EMBL" id="KAK5175756.1"/>
    </source>
</evidence>
<accession>A0AAV9PPL5</accession>
<keyword evidence="6" id="KW-1185">Reference proteome</keyword>
<dbReference type="SMART" id="SM00829">
    <property type="entry name" value="PKS_ER"/>
    <property type="match status" value="1"/>
</dbReference>
<dbReference type="Pfam" id="PF08240">
    <property type="entry name" value="ADH_N"/>
    <property type="match status" value="1"/>
</dbReference>
<dbReference type="InterPro" id="IPR011032">
    <property type="entry name" value="GroES-like_sf"/>
</dbReference>
<dbReference type="InterPro" id="IPR047122">
    <property type="entry name" value="Trans-enoyl_RdTase-like"/>
</dbReference>
<comment type="caution">
    <text evidence="5">The sequence shown here is derived from an EMBL/GenBank/DDBJ whole genome shotgun (WGS) entry which is preliminary data.</text>
</comment>